<evidence type="ECO:0000313" key="3">
    <source>
        <dbReference type="Proteomes" id="UP000198658"/>
    </source>
</evidence>
<proteinExistence type="predicted"/>
<accession>A0A1H4A592</accession>
<dbReference type="STRING" id="658218.SAMN05216562_2555"/>
<dbReference type="InterPro" id="IPR007433">
    <property type="entry name" value="DUF481"/>
</dbReference>
<keyword evidence="1" id="KW-0732">Signal</keyword>
<organism evidence="2 3">
    <name type="scientific">Microbulbifer marinus</name>
    <dbReference type="NCBI Taxonomy" id="658218"/>
    <lineage>
        <taxon>Bacteria</taxon>
        <taxon>Pseudomonadati</taxon>
        <taxon>Pseudomonadota</taxon>
        <taxon>Gammaproteobacteria</taxon>
        <taxon>Cellvibrionales</taxon>
        <taxon>Microbulbiferaceae</taxon>
        <taxon>Microbulbifer</taxon>
    </lineage>
</organism>
<sequence>MFPAVRRLSSILLFFLAVVSLHATAGVLTLSNGDRVHGELVVVEREHVVWKSETFGEIKIEKSKIVSMDVDVDLKIAGREGPCALAGHRREQWELYCDEGAGWVMDFPAIDRAEPYINFVGDPVAFHGNVNAGGVFEHGNREREDLDVNVNLDVRHGDFHHLINALYQSQSNQEVEGLEKYLLAYNLRWIFAEKWFAAANSELQREEARNLDLGTTLGLGLGYLFYDTEKTAFSLQGGISSLQEDFIDSALSEDQDDRYAAGRLALNYRYKFALGPEIYFDQETLQSLDRSEDYQANAKLGLRTPLVEGLLMEVAYHWLYDNTPSLDLEKEDTKVTVGVGYQW</sequence>
<name>A0A1H4A592_9GAMM</name>
<dbReference type="AlphaFoldDB" id="A0A1H4A592"/>
<reference evidence="3" key="1">
    <citation type="submission" date="2016-10" db="EMBL/GenBank/DDBJ databases">
        <authorList>
            <person name="Varghese N."/>
            <person name="Submissions S."/>
        </authorList>
    </citation>
    <scope>NUCLEOTIDE SEQUENCE [LARGE SCALE GENOMIC DNA]</scope>
    <source>
        <strain evidence="3">CGMCC 1.10657</strain>
    </source>
</reference>
<evidence type="ECO:0000313" key="2">
    <source>
        <dbReference type="EMBL" id="SEA31126.1"/>
    </source>
</evidence>
<dbReference type="OrthoDB" id="9806250at2"/>
<dbReference type="EMBL" id="FNQO01000003">
    <property type="protein sequence ID" value="SEA31126.1"/>
    <property type="molecule type" value="Genomic_DNA"/>
</dbReference>
<keyword evidence="3" id="KW-1185">Reference proteome</keyword>
<protein>
    <submittedName>
        <fullName evidence="2">Putative salt-induced outer membrane protein YdiY</fullName>
    </submittedName>
</protein>
<dbReference type="Proteomes" id="UP000198658">
    <property type="component" value="Unassembled WGS sequence"/>
</dbReference>
<dbReference type="Pfam" id="PF04338">
    <property type="entry name" value="DUF481"/>
    <property type="match status" value="1"/>
</dbReference>
<dbReference type="RefSeq" id="WP_091389059.1">
    <property type="nucleotide sequence ID" value="NZ_FNQO01000003.1"/>
</dbReference>
<feature type="chain" id="PRO_5011581558" evidence="1">
    <location>
        <begin position="26"/>
        <end position="343"/>
    </location>
</feature>
<gene>
    <name evidence="2" type="ORF">SAMN05216562_2555</name>
</gene>
<feature type="signal peptide" evidence="1">
    <location>
        <begin position="1"/>
        <end position="25"/>
    </location>
</feature>
<evidence type="ECO:0000256" key="1">
    <source>
        <dbReference type="SAM" id="SignalP"/>
    </source>
</evidence>